<organism evidence="2 3">
    <name type="scientific">Vicia faba</name>
    <name type="common">Broad bean</name>
    <name type="synonym">Faba vulgaris</name>
    <dbReference type="NCBI Taxonomy" id="3906"/>
    <lineage>
        <taxon>Eukaryota</taxon>
        <taxon>Viridiplantae</taxon>
        <taxon>Streptophyta</taxon>
        <taxon>Embryophyta</taxon>
        <taxon>Tracheophyta</taxon>
        <taxon>Spermatophyta</taxon>
        <taxon>Magnoliopsida</taxon>
        <taxon>eudicotyledons</taxon>
        <taxon>Gunneridae</taxon>
        <taxon>Pentapetalae</taxon>
        <taxon>rosids</taxon>
        <taxon>fabids</taxon>
        <taxon>Fabales</taxon>
        <taxon>Fabaceae</taxon>
        <taxon>Papilionoideae</taxon>
        <taxon>50 kb inversion clade</taxon>
        <taxon>NPAAA clade</taxon>
        <taxon>Hologalegina</taxon>
        <taxon>IRL clade</taxon>
        <taxon>Fabeae</taxon>
        <taxon>Vicia</taxon>
    </lineage>
</organism>
<dbReference type="AlphaFoldDB" id="A0AAV1A928"/>
<sequence>MVTQQKYQSVTLGEKKDQTSTSNFVSDFDRCPNAVSQNVPFFLALLYFCSCIKQYLNNIGIYVFCLCSLISSSLNCESLVPISMLLELCMGGISFLHNSYKVTILFLHWTSRRMALMLVWLAYNHSLVLAPAFALGFQPSFCLRWKTTLLQIFYDIRIF</sequence>
<dbReference type="EMBL" id="OX451738">
    <property type="protein sequence ID" value="CAI8605847.1"/>
    <property type="molecule type" value="Genomic_DNA"/>
</dbReference>
<keyword evidence="1" id="KW-1133">Transmembrane helix</keyword>
<reference evidence="2 3" key="1">
    <citation type="submission" date="2023-01" db="EMBL/GenBank/DDBJ databases">
        <authorList>
            <person name="Kreplak J."/>
        </authorList>
    </citation>
    <scope>NUCLEOTIDE SEQUENCE [LARGE SCALE GENOMIC DNA]</scope>
</reference>
<keyword evidence="3" id="KW-1185">Reference proteome</keyword>
<protein>
    <submittedName>
        <fullName evidence="2">Uncharacterized protein</fullName>
    </submittedName>
</protein>
<evidence type="ECO:0000313" key="3">
    <source>
        <dbReference type="Proteomes" id="UP001157006"/>
    </source>
</evidence>
<accession>A0AAV1A928</accession>
<feature type="transmembrane region" description="Helical" evidence="1">
    <location>
        <begin position="117"/>
        <end position="137"/>
    </location>
</feature>
<keyword evidence="1" id="KW-0812">Transmembrane</keyword>
<keyword evidence="1" id="KW-0472">Membrane</keyword>
<evidence type="ECO:0000256" key="1">
    <source>
        <dbReference type="SAM" id="Phobius"/>
    </source>
</evidence>
<evidence type="ECO:0000313" key="2">
    <source>
        <dbReference type="EMBL" id="CAI8605847.1"/>
    </source>
</evidence>
<proteinExistence type="predicted"/>
<gene>
    <name evidence="2" type="ORF">VFH_III201760</name>
</gene>
<name>A0AAV1A928_VICFA</name>
<feature type="transmembrane region" description="Helical" evidence="1">
    <location>
        <begin position="78"/>
        <end position="96"/>
    </location>
</feature>
<dbReference type="Proteomes" id="UP001157006">
    <property type="component" value="Chromosome 3"/>
</dbReference>
<feature type="transmembrane region" description="Helical" evidence="1">
    <location>
        <begin position="55"/>
        <end position="72"/>
    </location>
</feature>